<evidence type="ECO:0000256" key="2">
    <source>
        <dbReference type="ARBA" id="ARBA00009463"/>
    </source>
</evidence>
<feature type="domain" description="3-hydroxyacyl-CoA dehydrogenase NAD binding" evidence="5">
    <location>
        <begin position="11"/>
        <end position="189"/>
    </location>
</feature>
<dbReference type="GO" id="GO:0070403">
    <property type="term" value="F:NAD+ binding"/>
    <property type="evidence" value="ECO:0007669"/>
    <property type="project" value="InterPro"/>
</dbReference>
<dbReference type="GO" id="GO:0008691">
    <property type="term" value="F:3-hydroxybutyryl-CoA dehydrogenase activity"/>
    <property type="evidence" value="ECO:0007669"/>
    <property type="project" value="TreeGrafter"/>
</dbReference>
<dbReference type="InterPro" id="IPR008927">
    <property type="entry name" value="6-PGluconate_DH-like_C_sf"/>
</dbReference>
<dbReference type="InterPro" id="IPR013328">
    <property type="entry name" value="6PGD_dom2"/>
</dbReference>
<comment type="similarity">
    <text evidence="2">Belongs to the 3-hydroxyacyl-CoA dehydrogenase family.</text>
</comment>
<protein>
    <submittedName>
        <fullName evidence="6">3-hydroxybutyryl-CoA dehydrogenase</fullName>
    </submittedName>
</protein>
<dbReference type="Gene3D" id="3.40.50.720">
    <property type="entry name" value="NAD(P)-binding Rossmann-like Domain"/>
    <property type="match status" value="2"/>
</dbReference>
<dbReference type="Pfam" id="PF02737">
    <property type="entry name" value="3HCDH_N"/>
    <property type="match status" value="2"/>
</dbReference>
<dbReference type="InterPro" id="IPR006108">
    <property type="entry name" value="3HC_DH_C"/>
</dbReference>
<evidence type="ECO:0000256" key="1">
    <source>
        <dbReference type="ARBA" id="ARBA00005086"/>
    </source>
</evidence>
<organism evidence="6 7">
    <name type="scientific">Egicoccus halophilus</name>
    <dbReference type="NCBI Taxonomy" id="1670830"/>
    <lineage>
        <taxon>Bacteria</taxon>
        <taxon>Bacillati</taxon>
        <taxon>Actinomycetota</taxon>
        <taxon>Nitriliruptoria</taxon>
        <taxon>Egicoccales</taxon>
        <taxon>Egicoccaceae</taxon>
        <taxon>Egicoccus</taxon>
    </lineage>
</organism>
<dbReference type="NCBIfam" id="NF005875">
    <property type="entry name" value="PRK07819.1"/>
    <property type="match status" value="2"/>
</dbReference>
<dbReference type="RefSeq" id="WP_188584359.1">
    <property type="nucleotide sequence ID" value="NZ_BMHA01000002.1"/>
</dbReference>
<feature type="domain" description="3-hydroxyacyl-CoA dehydrogenase C-terminal" evidence="4">
    <location>
        <begin position="192"/>
        <end position="288"/>
    </location>
</feature>
<comment type="caution">
    <text evidence="6">The sequence shown here is derived from an EMBL/GenBank/DDBJ whole genome shotgun (WGS) entry which is preliminary data.</text>
</comment>
<keyword evidence="7" id="KW-1185">Reference proteome</keyword>
<feature type="domain" description="3-hydroxyacyl-CoA dehydrogenase C-terminal" evidence="4">
    <location>
        <begin position="497"/>
        <end position="593"/>
    </location>
</feature>
<evidence type="ECO:0000313" key="7">
    <source>
        <dbReference type="Proteomes" id="UP000650511"/>
    </source>
</evidence>
<evidence type="ECO:0000259" key="5">
    <source>
        <dbReference type="Pfam" id="PF02737"/>
    </source>
</evidence>
<dbReference type="PANTHER" id="PTHR48075">
    <property type="entry name" value="3-HYDROXYACYL-COA DEHYDROGENASE FAMILY PROTEIN"/>
    <property type="match status" value="1"/>
</dbReference>
<evidence type="ECO:0000256" key="3">
    <source>
        <dbReference type="ARBA" id="ARBA00023002"/>
    </source>
</evidence>
<sequence length="594" mass="64228">MADQIVEKINKVGIVGCGTMGSGIAEIVARNGFEVAFLDIDGAAVDRGFERIRASLDRQVGRGRLEESARDETLARIHGDTEWDSLGNCDLVIEAVPEVLTIKQETFSRIDAVARPDAIIATNTSSLPVMDIAVHTRRPNRVLGFHFFNPAPVMKLIELVRTVVTDEAVVEVASQFAETIGKSPVVVGDRRGFIANSLLFPYLNQAVWMVEGGYATKEDVDAAMRFGAGLPMGPIALTDLVGVDTFVGIMEAIHSQFDDTRFAPRPILAQLAAAGFTGRKAGRGFYSYEEAGSSRVVPDADVRDAAVPAAIEGWQTVGVVGTGTMAAGIVEVCAKAGFDVVVRGRSREKAEAVAAAVAKSMQKMVDKQRLSEEDMVTALQRIRPTSELIDLADADLVIEAVAEDLAVKKELFAELAQVLKPDTVLSTTTSSLPVIDCAMSTDRPDRVVGLHFFNPAAIMKLVEIVTTVRTEATVVEQARAFVDRIGKVGVLCGDRAGFIVNTLLFPYLNDAVKMLESHYATAEEIDTAMKLGAAYPMGPFELMDVVGLDVTLAIIERLRAEYRQPSYDPAPLLRHMVDAGFLGRKVGRGFYVYD</sequence>
<dbReference type="FunFam" id="3.40.50.720:FF:000009">
    <property type="entry name" value="Fatty oxidation complex, alpha subunit"/>
    <property type="match status" value="2"/>
</dbReference>
<evidence type="ECO:0000259" key="4">
    <source>
        <dbReference type="Pfam" id="PF00725"/>
    </source>
</evidence>
<reference evidence="6" key="1">
    <citation type="journal article" date="2014" name="Int. J. Syst. Evol. Microbiol.">
        <title>Complete genome sequence of Corynebacterium casei LMG S-19264T (=DSM 44701T), isolated from a smear-ripened cheese.</title>
        <authorList>
            <consortium name="US DOE Joint Genome Institute (JGI-PGF)"/>
            <person name="Walter F."/>
            <person name="Albersmeier A."/>
            <person name="Kalinowski J."/>
            <person name="Ruckert C."/>
        </authorList>
    </citation>
    <scope>NUCLEOTIDE SEQUENCE</scope>
    <source>
        <strain evidence="6">CGMCC 1.14988</strain>
    </source>
</reference>
<comment type="pathway">
    <text evidence="1">Lipid metabolism; butanoate metabolism.</text>
</comment>
<accession>A0A8J3ACZ0</accession>
<dbReference type="InterPro" id="IPR036291">
    <property type="entry name" value="NAD(P)-bd_dom_sf"/>
</dbReference>
<feature type="domain" description="3-hydroxyacyl-CoA dehydrogenase NAD binding" evidence="5">
    <location>
        <begin position="316"/>
        <end position="494"/>
    </location>
</feature>
<dbReference type="AlphaFoldDB" id="A0A8J3ACZ0"/>
<dbReference type="EMBL" id="BMHA01000002">
    <property type="protein sequence ID" value="GGI04182.1"/>
    <property type="molecule type" value="Genomic_DNA"/>
</dbReference>
<reference evidence="6" key="2">
    <citation type="submission" date="2020-09" db="EMBL/GenBank/DDBJ databases">
        <authorList>
            <person name="Sun Q."/>
            <person name="Zhou Y."/>
        </authorList>
    </citation>
    <scope>NUCLEOTIDE SEQUENCE</scope>
    <source>
        <strain evidence="6">CGMCC 1.14988</strain>
    </source>
</reference>
<evidence type="ECO:0000313" key="6">
    <source>
        <dbReference type="EMBL" id="GGI04182.1"/>
    </source>
</evidence>
<dbReference type="GO" id="GO:0006635">
    <property type="term" value="P:fatty acid beta-oxidation"/>
    <property type="evidence" value="ECO:0007669"/>
    <property type="project" value="TreeGrafter"/>
</dbReference>
<dbReference type="Gene3D" id="1.10.1040.10">
    <property type="entry name" value="N-(1-d-carboxylethyl)-l-norvaline Dehydrogenase, domain 2"/>
    <property type="match status" value="2"/>
</dbReference>
<dbReference type="PANTHER" id="PTHR48075:SF9">
    <property type="entry name" value="3-HYDROXYBUTYRYL-COA DEHYDROGENASE"/>
    <property type="match status" value="1"/>
</dbReference>
<dbReference type="Proteomes" id="UP000650511">
    <property type="component" value="Unassembled WGS sequence"/>
</dbReference>
<proteinExistence type="inferred from homology"/>
<dbReference type="InterPro" id="IPR006176">
    <property type="entry name" value="3-OHacyl-CoA_DH_NAD-bd"/>
</dbReference>
<dbReference type="Pfam" id="PF00725">
    <property type="entry name" value="3HCDH"/>
    <property type="match status" value="2"/>
</dbReference>
<dbReference type="SUPFAM" id="SSF48179">
    <property type="entry name" value="6-phosphogluconate dehydrogenase C-terminal domain-like"/>
    <property type="match status" value="2"/>
</dbReference>
<gene>
    <name evidence="6" type="primary">paaH</name>
    <name evidence="6" type="ORF">GCM10011354_07790</name>
</gene>
<name>A0A8J3ACZ0_9ACTN</name>
<dbReference type="SUPFAM" id="SSF51735">
    <property type="entry name" value="NAD(P)-binding Rossmann-fold domains"/>
    <property type="match status" value="2"/>
</dbReference>
<keyword evidence="3" id="KW-0560">Oxidoreductase</keyword>